<dbReference type="Proteomes" id="UP000887116">
    <property type="component" value="Unassembled WGS sequence"/>
</dbReference>
<evidence type="ECO:0000313" key="1">
    <source>
        <dbReference type="EMBL" id="GFQ84176.1"/>
    </source>
</evidence>
<organism evidence="1 2">
    <name type="scientific">Trichonephila clavata</name>
    <name type="common">Joro spider</name>
    <name type="synonym">Nephila clavata</name>
    <dbReference type="NCBI Taxonomy" id="2740835"/>
    <lineage>
        <taxon>Eukaryota</taxon>
        <taxon>Metazoa</taxon>
        <taxon>Ecdysozoa</taxon>
        <taxon>Arthropoda</taxon>
        <taxon>Chelicerata</taxon>
        <taxon>Arachnida</taxon>
        <taxon>Araneae</taxon>
        <taxon>Araneomorphae</taxon>
        <taxon>Entelegynae</taxon>
        <taxon>Araneoidea</taxon>
        <taxon>Nephilidae</taxon>
        <taxon>Trichonephila</taxon>
    </lineage>
</organism>
<comment type="caution">
    <text evidence="1">The sequence shown here is derived from an EMBL/GenBank/DDBJ whole genome shotgun (WGS) entry which is preliminary data.</text>
</comment>
<proteinExistence type="predicted"/>
<sequence length="168" mass="20005">MFHQSIQWYAPRNIQRLQFKETVYALVVFFLCRLLPNGRRGVPDLKQFLFLCTDHHPVLCDIGDFNVENRVRLIGHKPHLNENKWRCVMQKKTLRDVIRYLKLEFKLFFHQKKKKGKRCILDEPDEAFDTETHELLCQSGHKSLIQILQEFCYLMPNNHIRNNIVGGG</sequence>
<gene>
    <name evidence="1" type="primary">AVEN_261799_1</name>
    <name evidence="1" type="ORF">TNCT_265211</name>
</gene>
<keyword evidence="2" id="KW-1185">Reference proteome</keyword>
<protein>
    <submittedName>
        <fullName evidence="1">Uncharacterized protein</fullName>
    </submittedName>
</protein>
<name>A0A8X6FMQ9_TRICU</name>
<dbReference type="AlphaFoldDB" id="A0A8X6FMQ9"/>
<dbReference type="EMBL" id="BMAO01012819">
    <property type="protein sequence ID" value="GFQ84176.1"/>
    <property type="molecule type" value="Genomic_DNA"/>
</dbReference>
<dbReference type="OrthoDB" id="6433775at2759"/>
<accession>A0A8X6FMQ9</accession>
<evidence type="ECO:0000313" key="2">
    <source>
        <dbReference type="Proteomes" id="UP000887116"/>
    </source>
</evidence>
<reference evidence="1" key="1">
    <citation type="submission" date="2020-07" db="EMBL/GenBank/DDBJ databases">
        <title>Multicomponent nature underlies the extraordinary mechanical properties of spider dragline silk.</title>
        <authorList>
            <person name="Kono N."/>
            <person name="Nakamura H."/>
            <person name="Mori M."/>
            <person name="Yoshida Y."/>
            <person name="Ohtoshi R."/>
            <person name="Malay A.D."/>
            <person name="Moran D.A.P."/>
            <person name="Tomita M."/>
            <person name="Numata K."/>
            <person name="Arakawa K."/>
        </authorList>
    </citation>
    <scope>NUCLEOTIDE SEQUENCE</scope>
</reference>